<dbReference type="AlphaFoldDB" id="A0A915K219"/>
<accession>A0A915K219</accession>
<evidence type="ECO:0000313" key="3">
    <source>
        <dbReference type="WBParaSite" id="nRc.2.0.1.t32853-RA"/>
    </source>
</evidence>
<dbReference type="WBParaSite" id="nRc.2.0.1.t32853-RA">
    <property type="protein sequence ID" value="nRc.2.0.1.t32853-RA"/>
    <property type="gene ID" value="nRc.2.0.1.g32853"/>
</dbReference>
<reference evidence="3" key="1">
    <citation type="submission" date="2022-11" db="UniProtKB">
        <authorList>
            <consortium name="WormBaseParasite"/>
        </authorList>
    </citation>
    <scope>IDENTIFICATION</scope>
</reference>
<proteinExistence type="predicted"/>
<keyword evidence="2" id="KW-1185">Reference proteome</keyword>
<feature type="region of interest" description="Disordered" evidence="1">
    <location>
        <begin position="20"/>
        <end position="41"/>
    </location>
</feature>
<sequence length="41" mass="4453">MMLKILFDLGSYMGGPRHVPAQPMTAEPGLGLGRAWSGRPR</sequence>
<protein>
    <submittedName>
        <fullName evidence="3">Uncharacterized protein</fullName>
    </submittedName>
</protein>
<evidence type="ECO:0000256" key="1">
    <source>
        <dbReference type="SAM" id="MobiDB-lite"/>
    </source>
</evidence>
<dbReference type="Proteomes" id="UP000887565">
    <property type="component" value="Unplaced"/>
</dbReference>
<name>A0A915K219_ROMCU</name>
<evidence type="ECO:0000313" key="2">
    <source>
        <dbReference type="Proteomes" id="UP000887565"/>
    </source>
</evidence>
<organism evidence="2 3">
    <name type="scientific">Romanomermis culicivorax</name>
    <name type="common">Nematode worm</name>
    <dbReference type="NCBI Taxonomy" id="13658"/>
    <lineage>
        <taxon>Eukaryota</taxon>
        <taxon>Metazoa</taxon>
        <taxon>Ecdysozoa</taxon>
        <taxon>Nematoda</taxon>
        <taxon>Enoplea</taxon>
        <taxon>Dorylaimia</taxon>
        <taxon>Mermithida</taxon>
        <taxon>Mermithoidea</taxon>
        <taxon>Mermithidae</taxon>
        <taxon>Romanomermis</taxon>
    </lineage>
</organism>